<organism evidence="1 2">
    <name type="scientific">Thelephora ganbajun</name>
    <name type="common">Ganba fungus</name>
    <dbReference type="NCBI Taxonomy" id="370292"/>
    <lineage>
        <taxon>Eukaryota</taxon>
        <taxon>Fungi</taxon>
        <taxon>Dikarya</taxon>
        <taxon>Basidiomycota</taxon>
        <taxon>Agaricomycotina</taxon>
        <taxon>Agaricomycetes</taxon>
        <taxon>Thelephorales</taxon>
        <taxon>Thelephoraceae</taxon>
        <taxon>Thelephora</taxon>
    </lineage>
</organism>
<reference evidence="1" key="2">
    <citation type="journal article" date="2020" name="Nat. Commun.">
        <title>Large-scale genome sequencing of mycorrhizal fungi provides insights into the early evolution of symbiotic traits.</title>
        <authorList>
            <person name="Miyauchi S."/>
            <person name="Kiss E."/>
            <person name="Kuo A."/>
            <person name="Drula E."/>
            <person name="Kohler A."/>
            <person name="Sanchez-Garcia M."/>
            <person name="Morin E."/>
            <person name="Andreopoulos B."/>
            <person name="Barry K.W."/>
            <person name="Bonito G."/>
            <person name="Buee M."/>
            <person name="Carver A."/>
            <person name="Chen C."/>
            <person name="Cichocki N."/>
            <person name="Clum A."/>
            <person name="Culley D."/>
            <person name="Crous P.W."/>
            <person name="Fauchery L."/>
            <person name="Girlanda M."/>
            <person name="Hayes R.D."/>
            <person name="Keri Z."/>
            <person name="LaButti K."/>
            <person name="Lipzen A."/>
            <person name="Lombard V."/>
            <person name="Magnuson J."/>
            <person name="Maillard F."/>
            <person name="Murat C."/>
            <person name="Nolan M."/>
            <person name="Ohm R.A."/>
            <person name="Pangilinan J."/>
            <person name="Pereira M.F."/>
            <person name="Perotto S."/>
            <person name="Peter M."/>
            <person name="Pfister S."/>
            <person name="Riley R."/>
            <person name="Sitrit Y."/>
            <person name="Stielow J.B."/>
            <person name="Szollosi G."/>
            <person name="Zifcakova L."/>
            <person name="Stursova M."/>
            <person name="Spatafora J.W."/>
            <person name="Tedersoo L."/>
            <person name="Vaario L.M."/>
            <person name="Yamada A."/>
            <person name="Yan M."/>
            <person name="Wang P."/>
            <person name="Xu J."/>
            <person name="Bruns T."/>
            <person name="Baldrian P."/>
            <person name="Vilgalys R."/>
            <person name="Dunand C."/>
            <person name="Henrissat B."/>
            <person name="Grigoriev I.V."/>
            <person name="Hibbett D."/>
            <person name="Nagy L.G."/>
            <person name="Martin F.M."/>
        </authorList>
    </citation>
    <scope>NUCLEOTIDE SEQUENCE</scope>
    <source>
        <strain evidence="1">P2</strain>
    </source>
</reference>
<dbReference type="Proteomes" id="UP000886501">
    <property type="component" value="Unassembled WGS sequence"/>
</dbReference>
<reference evidence="1" key="1">
    <citation type="submission" date="2019-10" db="EMBL/GenBank/DDBJ databases">
        <authorList>
            <consortium name="DOE Joint Genome Institute"/>
            <person name="Kuo A."/>
            <person name="Miyauchi S."/>
            <person name="Kiss E."/>
            <person name="Drula E."/>
            <person name="Kohler A."/>
            <person name="Sanchez-Garcia M."/>
            <person name="Andreopoulos B."/>
            <person name="Barry K.W."/>
            <person name="Bonito G."/>
            <person name="Buee M."/>
            <person name="Carver A."/>
            <person name="Chen C."/>
            <person name="Cichocki N."/>
            <person name="Clum A."/>
            <person name="Culley D."/>
            <person name="Crous P.W."/>
            <person name="Fauchery L."/>
            <person name="Girlanda M."/>
            <person name="Hayes R."/>
            <person name="Keri Z."/>
            <person name="Labutti K."/>
            <person name="Lipzen A."/>
            <person name="Lombard V."/>
            <person name="Magnuson J."/>
            <person name="Maillard F."/>
            <person name="Morin E."/>
            <person name="Murat C."/>
            <person name="Nolan M."/>
            <person name="Ohm R."/>
            <person name="Pangilinan J."/>
            <person name="Pereira M."/>
            <person name="Perotto S."/>
            <person name="Peter M."/>
            <person name="Riley R."/>
            <person name="Sitrit Y."/>
            <person name="Stielow B."/>
            <person name="Szollosi G."/>
            <person name="Zifcakova L."/>
            <person name="Stursova M."/>
            <person name="Spatafora J.W."/>
            <person name="Tedersoo L."/>
            <person name="Vaario L.-M."/>
            <person name="Yamada A."/>
            <person name="Yan M."/>
            <person name="Wang P."/>
            <person name="Xu J."/>
            <person name="Bruns T."/>
            <person name="Baldrian P."/>
            <person name="Vilgalys R."/>
            <person name="Henrissat B."/>
            <person name="Grigoriev I.V."/>
            <person name="Hibbett D."/>
            <person name="Nagy L.G."/>
            <person name="Martin F.M."/>
        </authorList>
    </citation>
    <scope>NUCLEOTIDE SEQUENCE</scope>
    <source>
        <strain evidence="1">P2</strain>
    </source>
</reference>
<name>A0ACB6YYP0_THEGA</name>
<gene>
    <name evidence="1" type="ORF">BDM02DRAFT_3133146</name>
</gene>
<comment type="caution">
    <text evidence="1">The sequence shown here is derived from an EMBL/GenBank/DDBJ whole genome shotgun (WGS) entry which is preliminary data.</text>
</comment>
<accession>A0ACB6YYP0</accession>
<dbReference type="EMBL" id="MU118519">
    <property type="protein sequence ID" value="KAF9642349.1"/>
    <property type="molecule type" value="Genomic_DNA"/>
</dbReference>
<proteinExistence type="predicted"/>
<protein>
    <submittedName>
        <fullName evidence="1">Uncharacterized protein</fullName>
    </submittedName>
</protein>
<evidence type="ECO:0000313" key="1">
    <source>
        <dbReference type="EMBL" id="KAF9642349.1"/>
    </source>
</evidence>
<sequence>MDFSCLEIPEEQINPEDSSLLKDTRIPLCYKNQVAQELYNVEEEEIKQVVRSKRKEDTLVKTVYNTSDEENISSLSKNVVNVVRNAEHKCAAKGILWLACPTALAAGKPVGHFQCVGETPNGQDFEAFISAEKALEFKALFSSWVYMIYHWALFTTGATVGLASVTMATTSRTPGNLTGTMSLAPELSGPPDQPVIPLNQSVEPADLSATFNQSRVVQSGVTLNQSDVLLTDVPLQPDLSDPLVTSTFASELPETNLGVSPPILDIANPSPPPVAETQQATAGQLCPRADVRLLNSPLGDGVVTQTDTNSSSKLLAGVDEPIMVKLGNLSNVIEHWYELEGLLGFPGATPTGFPMTTQPVVVRPFYKNRHNY</sequence>
<keyword evidence="2" id="KW-1185">Reference proteome</keyword>
<evidence type="ECO:0000313" key="2">
    <source>
        <dbReference type="Proteomes" id="UP000886501"/>
    </source>
</evidence>